<sequence>MSPHDYADRQSESVADAVTAMKLESDTAPENSAVNGGGTMVKDESSNPASSASPVPTPKEQSRSSSRSPVKKEESENEQTEQNPTGKGDNHVDKLEGKVGGDIIVKLEPGQPPKLTRSSSQKVVARPPQLFSHLPDSTAEAQATFDLMGTCTYANKFMGYTEHAMECDCAEEWGKSS</sequence>
<feature type="compositionally biased region" description="Basic and acidic residues" evidence="1">
    <location>
        <begin position="1"/>
        <end position="11"/>
    </location>
</feature>
<dbReference type="AlphaFoldDB" id="A0A319EL29"/>
<dbReference type="EMBL" id="KZ826324">
    <property type="protein sequence ID" value="PYI10051.1"/>
    <property type="molecule type" value="Genomic_DNA"/>
</dbReference>
<dbReference type="STRING" id="1448318.A0A319EL29"/>
<evidence type="ECO:0000313" key="3">
    <source>
        <dbReference type="Proteomes" id="UP000248423"/>
    </source>
</evidence>
<accession>A0A319EL29</accession>
<keyword evidence="3" id="KW-1185">Reference proteome</keyword>
<gene>
    <name evidence="2" type="ORF">BO78DRAFT_13243</name>
</gene>
<name>A0A319EL29_ASPSB</name>
<organism evidence="2 3">
    <name type="scientific">Aspergillus sclerotiicarbonarius (strain CBS 121057 / IBT 28362)</name>
    <dbReference type="NCBI Taxonomy" id="1448318"/>
    <lineage>
        <taxon>Eukaryota</taxon>
        <taxon>Fungi</taxon>
        <taxon>Dikarya</taxon>
        <taxon>Ascomycota</taxon>
        <taxon>Pezizomycotina</taxon>
        <taxon>Eurotiomycetes</taxon>
        <taxon>Eurotiomycetidae</taxon>
        <taxon>Eurotiales</taxon>
        <taxon>Aspergillaceae</taxon>
        <taxon>Aspergillus</taxon>
        <taxon>Aspergillus subgen. Circumdati</taxon>
    </lineage>
</organism>
<reference evidence="2 3" key="1">
    <citation type="submission" date="2018-02" db="EMBL/GenBank/DDBJ databases">
        <title>The genomes of Aspergillus section Nigri reveals drivers in fungal speciation.</title>
        <authorList>
            <consortium name="DOE Joint Genome Institute"/>
            <person name="Vesth T.C."/>
            <person name="Nybo J."/>
            <person name="Theobald S."/>
            <person name="Brandl J."/>
            <person name="Frisvad J.C."/>
            <person name="Nielsen K.F."/>
            <person name="Lyhne E.K."/>
            <person name="Kogle M.E."/>
            <person name="Kuo A."/>
            <person name="Riley R."/>
            <person name="Clum A."/>
            <person name="Nolan M."/>
            <person name="Lipzen A."/>
            <person name="Salamov A."/>
            <person name="Henrissat B."/>
            <person name="Wiebenga A."/>
            <person name="De vries R.P."/>
            <person name="Grigoriev I.V."/>
            <person name="Mortensen U.H."/>
            <person name="Andersen M.R."/>
            <person name="Baker S.E."/>
        </authorList>
    </citation>
    <scope>NUCLEOTIDE SEQUENCE [LARGE SCALE GENOMIC DNA]</scope>
    <source>
        <strain evidence="2 3">CBS 121057</strain>
    </source>
</reference>
<evidence type="ECO:0000313" key="2">
    <source>
        <dbReference type="EMBL" id="PYI10051.1"/>
    </source>
</evidence>
<proteinExistence type="predicted"/>
<protein>
    <submittedName>
        <fullName evidence="2">Uncharacterized protein</fullName>
    </submittedName>
</protein>
<dbReference type="VEuPathDB" id="FungiDB:BO78DRAFT_13243"/>
<feature type="compositionally biased region" description="Basic and acidic residues" evidence="1">
    <location>
        <begin position="88"/>
        <end position="99"/>
    </location>
</feature>
<evidence type="ECO:0000256" key="1">
    <source>
        <dbReference type="SAM" id="MobiDB-lite"/>
    </source>
</evidence>
<dbReference type="OrthoDB" id="10434217at2759"/>
<feature type="region of interest" description="Disordered" evidence="1">
    <location>
        <begin position="1"/>
        <end position="124"/>
    </location>
</feature>
<dbReference type="Proteomes" id="UP000248423">
    <property type="component" value="Unassembled WGS sequence"/>
</dbReference>